<name>A0A6J6ZD50_9ZZZZ</name>
<sequence length="630" mass="63699">MEVADTSANIDRNWDALAAMEPQLGSITQTVATEVLDITAAQLAADAAVIAKIQVGYSLAVSGVKAENANAVGTRTDVASVAVRDTAQNISRYVDQLEDPNSQVASVAVSDSGLLSMTSAQYDGGLVDKITPASVYTLSLTDMSVADALTVSAATDTHVVSIAIADSSDNVVGSLDDLQAMGGLLGAVHLTGTVSTMTVTADQLYGDAQTLAKIADPYALAVTDVLASDALSVSEVESVESLSVSDTAANLSAKLDDLQNIIGKLDGVAQTDSPLALTVSFAQLSADSAALDKLDPMSLTLEVSDVMAENLADLSALDKVVTINLSDTSAAIAGKFDELMALAGQGRLGNIEQIDTIAPLAITADQMNDTNGQAVLGSIANHYTLAVSDALAAAATGLAAQDAVASVAVSDSGENIHDHLDDLQALGAALVSITQTDADPIELTAAQYGLDSNLWDKFSGSFSLSVQDAHAANAAYLAGRGHVASLTVSDTAAAVVTHLDDLQALGSQLTGISLTDTAPAVLTLTATQLVSDAGALGKISGASLVVTEVTAENATSVAGQTGVSSVSVSDSSSNVSNFLDDLDALGSQLQSIALTDGSSLSLTADQIATHTAVLSKLADGFTVVQTEEPA</sequence>
<dbReference type="EMBL" id="CAFAAO010000056">
    <property type="protein sequence ID" value="CAB4817546.1"/>
    <property type="molecule type" value="Genomic_DNA"/>
</dbReference>
<protein>
    <submittedName>
        <fullName evidence="1">Unannotated protein</fullName>
    </submittedName>
</protein>
<dbReference type="AlphaFoldDB" id="A0A6J6ZD50"/>
<proteinExistence type="predicted"/>
<gene>
    <name evidence="1" type="ORF">UFOPK3037_01776</name>
</gene>
<evidence type="ECO:0000313" key="1">
    <source>
        <dbReference type="EMBL" id="CAB4817546.1"/>
    </source>
</evidence>
<organism evidence="1">
    <name type="scientific">freshwater metagenome</name>
    <dbReference type="NCBI Taxonomy" id="449393"/>
    <lineage>
        <taxon>unclassified sequences</taxon>
        <taxon>metagenomes</taxon>
        <taxon>ecological metagenomes</taxon>
    </lineage>
</organism>
<reference evidence="1" key="1">
    <citation type="submission" date="2020-05" db="EMBL/GenBank/DDBJ databases">
        <authorList>
            <person name="Chiriac C."/>
            <person name="Salcher M."/>
            <person name="Ghai R."/>
            <person name="Kavagutti S V."/>
        </authorList>
    </citation>
    <scope>NUCLEOTIDE SEQUENCE</scope>
</reference>
<accession>A0A6J6ZD50</accession>